<dbReference type="EMBL" id="JABTCF010000004">
    <property type="protein sequence ID" value="MBD0777932.1"/>
    <property type="molecule type" value="Genomic_DNA"/>
</dbReference>
<evidence type="ECO:0000313" key="2">
    <source>
        <dbReference type="Proteomes" id="UP001166021"/>
    </source>
</evidence>
<gene>
    <name evidence="1" type="ORF">HPE56_09005</name>
</gene>
<dbReference type="RefSeq" id="WP_188243435.1">
    <property type="nucleotide sequence ID" value="NZ_JABTCF010000004.1"/>
</dbReference>
<evidence type="ECO:0000313" key="1">
    <source>
        <dbReference type="EMBL" id="MBD0777932.1"/>
    </source>
</evidence>
<organism evidence="1 2">
    <name type="scientific">Maribacter aquimaris</name>
    <dbReference type="NCBI Taxonomy" id="2737171"/>
    <lineage>
        <taxon>Bacteria</taxon>
        <taxon>Pseudomonadati</taxon>
        <taxon>Bacteroidota</taxon>
        <taxon>Flavobacteriia</taxon>
        <taxon>Flavobacteriales</taxon>
        <taxon>Flavobacteriaceae</taxon>
        <taxon>Maribacter</taxon>
    </lineage>
</organism>
<accession>A0ABR7V425</accession>
<proteinExistence type="predicted"/>
<name>A0ABR7V425_9FLAO</name>
<dbReference type="Proteomes" id="UP001166021">
    <property type="component" value="Unassembled WGS sequence"/>
</dbReference>
<keyword evidence="2" id="KW-1185">Reference proteome</keyword>
<protein>
    <submittedName>
        <fullName evidence="1">Uncharacterized protein</fullName>
    </submittedName>
</protein>
<sequence>MKERPIFDFVLNQVVSALGSGEAVHRAFHFSESGLGGVAAESAWI</sequence>
<comment type="caution">
    <text evidence="1">The sequence shown here is derived from an EMBL/GenBank/DDBJ whole genome shotgun (WGS) entry which is preliminary data.</text>
</comment>
<reference evidence="1" key="1">
    <citation type="submission" date="2020-05" db="EMBL/GenBank/DDBJ databases">
        <title>The draft genome sequence of Maribacter sp. ANRC-HE7.</title>
        <authorList>
            <person name="Mu L."/>
        </authorList>
    </citation>
    <scope>NUCLEOTIDE SEQUENCE</scope>
    <source>
        <strain evidence="1">ANRC-HE7</strain>
    </source>
</reference>